<name>A0A4S4L3X6_9AGAM</name>
<dbReference type="Proteomes" id="UP000310158">
    <property type="component" value="Unassembled WGS sequence"/>
</dbReference>
<reference evidence="11 12" key="1">
    <citation type="submission" date="2019-02" db="EMBL/GenBank/DDBJ databases">
        <title>Genome sequencing of the rare red list fungi Bondarzewia mesenterica.</title>
        <authorList>
            <person name="Buettner E."/>
            <person name="Kellner H."/>
        </authorList>
    </citation>
    <scope>NUCLEOTIDE SEQUENCE [LARGE SCALE GENOMIC DNA]</scope>
    <source>
        <strain evidence="11 12">DSM 108281</strain>
    </source>
</reference>
<evidence type="ECO:0000256" key="10">
    <source>
        <dbReference type="RuleBase" id="RU000461"/>
    </source>
</evidence>
<keyword evidence="5 9" id="KW-0479">Metal-binding</keyword>
<accession>A0A4S4L3X6</accession>
<dbReference type="InterPro" id="IPR002401">
    <property type="entry name" value="Cyt_P450_E_grp-I"/>
</dbReference>
<evidence type="ECO:0000313" key="12">
    <source>
        <dbReference type="Proteomes" id="UP000310158"/>
    </source>
</evidence>
<dbReference type="AlphaFoldDB" id="A0A4S4L3X6"/>
<dbReference type="GO" id="GO:0020037">
    <property type="term" value="F:heme binding"/>
    <property type="evidence" value="ECO:0007669"/>
    <property type="project" value="InterPro"/>
</dbReference>
<keyword evidence="7 9" id="KW-0408">Iron</keyword>
<dbReference type="InterPro" id="IPR036396">
    <property type="entry name" value="Cyt_P450_sf"/>
</dbReference>
<evidence type="ECO:0000256" key="7">
    <source>
        <dbReference type="ARBA" id="ARBA00023004"/>
    </source>
</evidence>
<dbReference type="InterPro" id="IPR050364">
    <property type="entry name" value="Cytochrome_P450_fung"/>
</dbReference>
<evidence type="ECO:0000313" key="11">
    <source>
        <dbReference type="EMBL" id="THH05368.1"/>
    </source>
</evidence>
<comment type="pathway">
    <text evidence="2">Secondary metabolite biosynthesis.</text>
</comment>
<proteinExistence type="inferred from homology"/>
<comment type="similarity">
    <text evidence="3 10">Belongs to the cytochrome P450 family.</text>
</comment>
<evidence type="ECO:0000256" key="9">
    <source>
        <dbReference type="PIRSR" id="PIRSR602401-1"/>
    </source>
</evidence>
<evidence type="ECO:0000256" key="5">
    <source>
        <dbReference type="ARBA" id="ARBA00022723"/>
    </source>
</evidence>
<protein>
    <recommendedName>
        <fullName evidence="13">Cytochrome P450</fullName>
    </recommendedName>
</protein>
<evidence type="ECO:0000256" key="6">
    <source>
        <dbReference type="ARBA" id="ARBA00023002"/>
    </source>
</evidence>
<keyword evidence="8 10" id="KW-0503">Monooxygenase</keyword>
<evidence type="ECO:0000256" key="3">
    <source>
        <dbReference type="ARBA" id="ARBA00010617"/>
    </source>
</evidence>
<dbReference type="PRINTS" id="PR00463">
    <property type="entry name" value="EP450I"/>
</dbReference>
<dbReference type="Gene3D" id="1.10.630.10">
    <property type="entry name" value="Cytochrome P450"/>
    <property type="match status" value="1"/>
</dbReference>
<keyword evidence="6 10" id="KW-0560">Oxidoreductase</keyword>
<dbReference type="Pfam" id="PF00067">
    <property type="entry name" value="p450"/>
    <property type="match status" value="1"/>
</dbReference>
<evidence type="ECO:0000256" key="2">
    <source>
        <dbReference type="ARBA" id="ARBA00005179"/>
    </source>
</evidence>
<dbReference type="GO" id="GO:0016705">
    <property type="term" value="F:oxidoreductase activity, acting on paired donors, with incorporation or reduction of molecular oxygen"/>
    <property type="evidence" value="ECO:0007669"/>
    <property type="project" value="InterPro"/>
</dbReference>
<dbReference type="SUPFAM" id="SSF48264">
    <property type="entry name" value="Cytochrome P450"/>
    <property type="match status" value="1"/>
</dbReference>
<keyword evidence="12" id="KW-1185">Reference proteome</keyword>
<dbReference type="PANTHER" id="PTHR46300:SF7">
    <property type="entry name" value="P450, PUTATIVE (EUROFUNG)-RELATED"/>
    <property type="match status" value="1"/>
</dbReference>
<feature type="binding site" description="axial binding residue" evidence="9">
    <location>
        <position position="503"/>
    </location>
    <ligand>
        <name>heme</name>
        <dbReference type="ChEBI" id="CHEBI:30413"/>
    </ligand>
    <ligandPart>
        <name>Fe</name>
        <dbReference type="ChEBI" id="CHEBI:18248"/>
    </ligandPart>
</feature>
<dbReference type="PROSITE" id="PS00086">
    <property type="entry name" value="CYTOCHROME_P450"/>
    <property type="match status" value="1"/>
</dbReference>
<dbReference type="InterPro" id="IPR001128">
    <property type="entry name" value="Cyt_P450"/>
</dbReference>
<dbReference type="GO" id="GO:0005506">
    <property type="term" value="F:iron ion binding"/>
    <property type="evidence" value="ECO:0007669"/>
    <property type="project" value="InterPro"/>
</dbReference>
<gene>
    <name evidence="11" type="ORF">EW146_g9921</name>
</gene>
<comment type="caution">
    <text evidence="11">The sequence shown here is derived from an EMBL/GenBank/DDBJ whole genome shotgun (WGS) entry which is preliminary data.</text>
</comment>
<dbReference type="InterPro" id="IPR017972">
    <property type="entry name" value="Cyt_P450_CS"/>
</dbReference>
<evidence type="ECO:0000256" key="4">
    <source>
        <dbReference type="ARBA" id="ARBA00022617"/>
    </source>
</evidence>
<evidence type="ECO:0000256" key="1">
    <source>
        <dbReference type="ARBA" id="ARBA00001971"/>
    </source>
</evidence>
<comment type="cofactor">
    <cofactor evidence="1 9">
        <name>heme</name>
        <dbReference type="ChEBI" id="CHEBI:30413"/>
    </cofactor>
</comment>
<dbReference type="PRINTS" id="PR00385">
    <property type="entry name" value="P450"/>
</dbReference>
<keyword evidence="4 9" id="KW-0349">Heme</keyword>
<dbReference type="CDD" id="cd11065">
    <property type="entry name" value="CYP64-like"/>
    <property type="match status" value="1"/>
</dbReference>
<dbReference type="EMBL" id="SGPL01001019">
    <property type="protein sequence ID" value="THH05368.1"/>
    <property type="molecule type" value="Genomic_DNA"/>
</dbReference>
<sequence length="580" mass="65706">MPYLLPMSFARCTSKSHESSQQSIDFMTVLPMTDTARAQSANDVWRKCGLLRLSSEVGRMLEVDFMKPGLATIAAVAALSLALFGILTHKARRPPLPPGPKSSWFGLGPPVMPASYPWRTYAEWRNIYGDIIYLHAFGNSVIVLNSAKAADDLLDKRSAIYSSRPERAMIRDVMGWNWSFVGMPYGNSWRKHRGAFQKHFHTRATPRYEPIQIREAHAFLRNLLHSPENYYHHLRRNAAALVMKISYGHDVAEEGDVFVTLAERAVANTMKAGIFGTYLVDYIPILKHVPYWLPGAGFKRQGREWMKDSRAMLDKPYEVVKEQMDSGTAGPSVMTIELENLNSSKDVDITTIKNIAAISYAAGADTTVSTMMAFFLGMMLHPEYQRKAQEEIDRVIGPDRLPDFSDRDQLPYVNNIIWECLRWNPVAPLAVPHATTQDDVYEGYWIPKGTTIIPNIWAMFHDETKYPDAFTFKPERFEDEKKNMELGNNDVPHIVFGFGRRVCPGRWLALDSLWITIASVLSVYTISKPKDVNGAVIEPEIEFTNGLVSRPKMFKCSVVPRSEAALSLIKQTEDERDMAK</sequence>
<dbReference type="OrthoDB" id="2789670at2759"/>
<evidence type="ECO:0008006" key="13">
    <source>
        <dbReference type="Google" id="ProtNLM"/>
    </source>
</evidence>
<organism evidence="11 12">
    <name type="scientific">Bondarzewia mesenterica</name>
    <dbReference type="NCBI Taxonomy" id="1095465"/>
    <lineage>
        <taxon>Eukaryota</taxon>
        <taxon>Fungi</taxon>
        <taxon>Dikarya</taxon>
        <taxon>Basidiomycota</taxon>
        <taxon>Agaricomycotina</taxon>
        <taxon>Agaricomycetes</taxon>
        <taxon>Russulales</taxon>
        <taxon>Bondarzewiaceae</taxon>
        <taxon>Bondarzewia</taxon>
    </lineage>
</organism>
<evidence type="ECO:0000256" key="8">
    <source>
        <dbReference type="ARBA" id="ARBA00023033"/>
    </source>
</evidence>
<dbReference type="GO" id="GO:0004497">
    <property type="term" value="F:monooxygenase activity"/>
    <property type="evidence" value="ECO:0007669"/>
    <property type="project" value="UniProtKB-KW"/>
</dbReference>
<dbReference type="PANTHER" id="PTHR46300">
    <property type="entry name" value="P450, PUTATIVE (EUROFUNG)-RELATED-RELATED"/>
    <property type="match status" value="1"/>
</dbReference>